<sequence length="63" mass="7241">MQLYIMQASLAEVIYIVTPNNGKQADDLQSRVTRAKQNIVRMNAVVFHIMHLSHFDLSQVGLW</sequence>
<keyword evidence="2" id="KW-1185">Reference proteome</keyword>
<organism evidence="1 2">
    <name type="scientific">Legionella bozemanae</name>
    <name type="common">Fluoribacter bozemanae</name>
    <dbReference type="NCBI Taxonomy" id="447"/>
    <lineage>
        <taxon>Bacteria</taxon>
        <taxon>Pseudomonadati</taxon>
        <taxon>Pseudomonadota</taxon>
        <taxon>Gammaproteobacteria</taxon>
        <taxon>Legionellales</taxon>
        <taxon>Legionellaceae</taxon>
        <taxon>Legionella</taxon>
    </lineage>
</organism>
<evidence type="ECO:0000313" key="1">
    <source>
        <dbReference type="EMBL" id="KTC77236.1"/>
    </source>
</evidence>
<gene>
    <name evidence="1" type="ORF">Lboz_0189</name>
</gene>
<protein>
    <submittedName>
        <fullName evidence="1">Uncharacterized protein</fullName>
    </submittedName>
</protein>
<dbReference type="AlphaFoldDB" id="A0A0W0S288"/>
<comment type="caution">
    <text evidence="1">The sequence shown here is derived from an EMBL/GenBank/DDBJ whole genome shotgun (WGS) entry which is preliminary data.</text>
</comment>
<reference evidence="1 2" key="1">
    <citation type="submission" date="2015-11" db="EMBL/GenBank/DDBJ databases">
        <title>Genomic analysis of 38 Legionella species identifies large and diverse effector repertoires.</title>
        <authorList>
            <person name="Burstein D."/>
            <person name="Amaro F."/>
            <person name="Zusman T."/>
            <person name="Lifshitz Z."/>
            <person name="Cohen O."/>
            <person name="Gilbert J.A."/>
            <person name="Pupko T."/>
            <person name="Shuman H.A."/>
            <person name="Segal G."/>
        </authorList>
    </citation>
    <scope>NUCLEOTIDE SEQUENCE [LARGE SCALE GENOMIC DNA]</scope>
    <source>
        <strain evidence="1 2">WIGA</strain>
    </source>
</reference>
<dbReference type="Proteomes" id="UP000054695">
    <property type="component" value="Unassembled WGS sequence"/>
</dbReference>
<proteinExistence type="predicted"/>
<dbReference type="STRING" id="447.Lboz_0189"/>
<evidence type="ECO:0000313" key="2">
    <source>
        <dbReference type="Proteomes" id="UP000054695"/>
    </source>
</evidence>
<name>A0A0W0S288_LEGBO</name>
<accession>A0A0W0S288</accession>
<dbReference type="EMBL" id="LNXU01000002">
    <property type="protein sequence ID" value="KTC77236.1"/>
    <property type="molecule type" value="Genomic_DNA"/>
</dbReference>